<comment type="caution">
    <text evidence="2">The sequence shown here is derived from an EMBL/GenBank/DDBJ whole genome shotgun (WGS) entry which is preliminary data.</text>
</comment>
<sequence length="109" mass="12188">MSYRVVFSPEAQEQLAELYRYIADTASPDIAAQCTEAIVSYCESLCTFPLRGTMRDDVRPGLRITNYKGRAVIAFDVDAETVSIIGVFYGGQGYETILHDDPNDDRSEH</sequence>
<keyword evidence="1" id="KW-1277">Toxin-antitoxin system</keyword>
<gene>
    <name evidence="2" type="ORF">EC580_14150</name>
</gene>
<dbReference type="EMBL" id="RIZI01000195">
    <property type="protein sequence ID" value="RNF57766.1"/>
    <property type="molecule type" value="Genomic_DNA"/>
</dbReference>
<dbReference type="AlphaFoldDB" id="A0A3M8QNH6"/>
<dbReference type="Pfam" id="PF05016">
    <property type="entry name" value="ParE_toxin"/>
    <property type="match status" value="1"/>
</dbReference>
<proteinExistence type="predicted"/>
<reference evidence="2" key="1">
    <citation type="submission" date="2018-10" db="EMBL/GenBank/DDBJ databases">
        <title>Acidithiobacillus sulfuriphilus sp. nov.: an extremely acidophilic sulfur-oxidizing chemolithotroph isolated from a neutral pH environment.</title>
        <authorList>
            <person name="Falagan C."/>
            <person name="Moya-Beltran A."/>
            <person name="Quatrini R."/>
            <person name="Johnson D.B."/>
        </authorList>
    </citation>
    <scope>NUCLEOTIDE SEQUENCE [LARGE SCALE GENOMIC DNA]</scope>
    <source>
        <strain evidence="2">CJ-2</strain>
    </source>
</reference>
<evidence type="ECO:0000256" key="1">
    <source>
        <dbReference type="ARBA" id="ARBA00022649"/>
    </source>
</evidence>
<dbReference type="Gene3D" id="3.30.2310.20">
    <property type="entry name" value="RelE-like"/>
    <property type="match status" value="1"/>
</dbReference>
<dbReference type="InterPro" id="IPR007712">
    <property type="entry name" value="RelE/ParE_toxin"/>
</dbReference>
<dbReference type="RefSeq" id="WP_123106172.1">
    <property type="nucleotide sequence ID" value="NZ_CP127527.1"/>
</dbReference>
<name>A0A3M8QNH6_9PROT</name>
<dbReference type="OrthoDB" id="9814952at2"/>
<accession>A0A3M8QNH6</accession>
<protein>
    <submittedName>
        <fullName evidence="2">Type II toxin-antitoxin system RelE/ParE family toxin</fullName>
    </submittedName>
</protein>
<evidence type="ECO:0000313" key="2">
    <source>
        <dbReference type="EMBL" id="RNF57766.1"/>
    </source>
</evidence>
<dbReference type="InterPro" id="IPR035093">
    <property type="entry name" value="RelE/ParE_toxin_dom_sf"/>
</dbReference>
<organism evidence="2">
    <name type="scientific">Acidithiobacillus sulfuriphilus</name>
    <dbReference type="NCBI Taxonomy" id="1867749"/>
    <lineage>
        <taxon>Bacteria</taxon>
        <taxon>Pseudomonadati</taxon>
        <taxon>Pseudomonadota</taxon>
        <taxon>Acidithiobacillia</taxon>
        <taxon>Acidithiobacillales</taxon>
        <taxon>Acidithiobacillaceae</taxon>
        <taxon>Acidithiobacillus</taxon>
    </lineage>
</organism>